<proteinExistence type="inferred from homology"/>
<dbReference type="Proteomes" id="UP001237642">
    <property type="component" value="Unassembled WGS sequence"/>
</dbReference>
<comment type="caution">
    <text evidence="2">The sequence shown here is derived from an EMBL/GenBank/DDBJ whole genome shotgun (WGS) entry which is preliminary data.</text>
</comment>
<reference evidence="2" key="1">
    <citation type="submission" date="2023-02" db="EMBL/GenBank/DDBJ databases">
        <title>Genome of toxic invasive species Heracleum sosnowskyi carries increased number of genes despite the absence of recent whole-genome duplications.</title>
        <authorList>
            <person name="Schelkunov M."/>
            <person name="Shtratnikova V."/>
            <person name="Makarenko M."/>
            <person name="Klepikova A."/>
            <person name="Omelchenko D."/>
            <person name="Novikova G."/>
            <person name="Obukhova E."/>
            <person name="Bogdanov V."/>
            <person name="Penin A."/>
            <person name="Logacheva M."/>
        </authorList>
    </citation>
    <scope>NUCLEOTIDE SEQUENCE</scope>
    <source>
        <strain evidence="2">Hsosn_3</strain>
        <tissue evidence="2">Leaf</tissue>
    </source>
</reference>
<evidence type="ECO:0000313" key="2">
    <source>
        <dbReference type="EMBL" id="KAK1389537.1"/>
    </source>
</evidence>
<dbReference type="GO" id="GO:0009733">
    <property type="term" value="P:response to auxin"/>
    <property type="evidence" value="ECO:0007669"/>
    <property type="project" value="InterPro"/>
</dbReference>
<protein>
    <submittedName>
        <fullName evidence="2">Small auxin up regulated protein</fullName>
    </submittedName>
</protein>
<dbReference type="PANTHER" id="PTHR31374:SF19">
    <property type="entry name" value="F8A24.8 PROTEIN"/>
    <property type="match status" value="1"/>
</dbReference>
<keyword evidence="3" id="KW-1185">Reference proteome</keyword>
<sequence>MVKLFIRLLQRSLNLHNIDIDKEHSNKEKLPHDVKEGHFAVFAAKGEVPKRFVVNLRCLTSAAFLRLLEQAEEEYGFQQKGVLKIPCKAEELEKILQDSKEI</sequence>
<dbReference type="AlphaFoldDB" id="A0AAD8MYJ1"/>
<accession>A0AAD8MYJ1</accession>
<comment type="similarity">
    <text evidence="1">Belongs to the ARG7 family.</text>
</comment>
<dbReference type="PANTHER" id="PTHR31374">
    <property type="entry name" value="AUXIN-INDUCED PROTEIN-LIKE-RELATED"/>
    <property type="match status" value="1"/>
</dbReference>
<evidence type="ECO:0000256" key="1">
    <source>
        <dbReference type="ARBA" id="ARBA00006974"/>
    </source>
</evidence>
<organism evidence="2 3">
    <name type="scientific">Heracleum sosnowskyi</name>
    <dbReference type="NCBI Taxonomy" id="360622"/>
    <lineage>
        <taxon>Eukaryota</taxon>
        <taxon>Viridiplantae</taxon>
        <taxon>Streptophyta</taxon>
        <taxon>Embryophyta</taxon>
        <taxon>Tracheophyta</taxon>
        <taxon>Spermatophyta</taxon>
        <taxon>Magnoliopsida</taxon>
        <taxon>eudicotyledons</taxon>
        <taxon>Gunneridae</taxon>
        <taxon>Pentapetalae</taxon>
        <taxon>asterids</taxon>
        <taxon>campanulids</taxon>
        <taxon>Apiales</taxon>
        <taxon>Apiaceae</taxon>
        <taxon>Apioideae</taxon>
        <taxon>apioid superclade</taxon>
        <taxon>Tordylieae</taxon>
        <taxon>Tordyliinae</taxon>
        <taxon>Heracleum</taxon>
    </lineage>
</organism>
<name>A0AAD8MYJ1_9APIA</name>
<dbReference type="EMBL" id="JAUIZM010000004">
    <property type="protein sequence ID" value="KAK1389537.1"/>
    <property type="molecule type" value="Genomic_DNA"/>
</dbReference>
<gene>
    <name evidence="2" type="ORF">POM88_017715</name>
</gene>
<dbReference type="Pfam" id="PF02519">
    <property type="entry name" value="Auxin_inducible"/>
    <property type="match status" value="1"/>
</dbReference>
<evidence type="ECO:0000313" key="3">
    <source>
        <dbReference type="Proteomes" id="UP001237642"/>
    </source>
</evidence>
<dbReference type="InterPro" id="IPR003676">
    <property type="entry name" value="SAUR_fam"/>
</dbReference>
<reference evidence="2" key="2">
    <citation type="submission" date="2023-05" db="EMBL/GenBank/DDBJ databases">
        <authorList>
            <person name="Schelkunov M.I."/>
        </authorList>
    </citation>
    <scope>NUCLEOTIDE SEQUENCE</scope>
    <source>
        <strain evidence="2">Hsosn_3</strain>
        <tissue evidence="2">Leaf</tissue>
    </source>
</reference>